<dbReference type="Pfam" id="PF12052">
    <property type="entry name" value="VGCC_beta4Aa_N"/>
    <property type="match status" value="1"/>
</dbReference>
<evidence type="ECO:0000256" key="1">
    <source>
        <dbReference type="SAM" id="MobiDB-lite"/>
    </source>
</evidence>
<accession>A0A0V1FWS5</accession>
<dbReference type="EMBL" id="JYDT01000021">
    <property type="protein sequence ID" value="KRY90484.1"/>
    <property type="molecule type" value="Genomic_DNA"/>
</dbReference>
<feature type="domain" description="Voltage-dependent L-type calcium channel subunit beta-1-4 N-terminal A" evidence="2">
    <location>
        <begin position="9"/>
        <end position="47"/>
    </location>
</feature>
<keyword evidence="4" id="KW-1185">Reference proteome</keyword>
<proteinExistence type="predicted"/>
<evidence type="ECO:0000313" key="4">
    <source>
        <dbReference type="Proteomes" id="UP000054995"/>
    </source>
</evidence>
<feature type="compositionally biased region" description="Low complexity" evidence="1">
    <location>
        <begin position="9"/>
        <end position="18"/>
    </location>
</feature>
<evidence type="ECO:0000259" key="2">
    <source>
        <dbReference type="Pfam" id="PF12052"/>
    </source>
</evidence>
<feature type="compositionally biased region" description="Basic and acidic residues" evidence="1">
    <location>
        <begin position="21"/>
        <end position="31"/>
    </location>
</feature>
<dbReference type="InterPro" id="IPR046937">
    <property type="entry name" value="CAB1-4_N_A-dom"/>
</dbReference>
<organism evidence="3 4">
    <name type="scientific">Trichinella pseudospiralis</name>
    <name type="common">Parasitic roundworm</name>
    <dbReference type="NCBI Taxonomy" id="6337"/>
    <lineage>
        <taxon>Eukaryota</taxon>
        <taxon>Metazoa</taxon>
        <taxon>Ecdysozoa</taxon>
        <taxon>Nematoda</taxon>
        <taxon>Enoplea</taxon>
        <taxon>Dorylaimia</taxon>
        <taxon>Trichinellida</taxon>
        <taxon>Trichinellidae</taxon>
        <taxon>Trichinella</taxon>
    </lineage>
</organism>
<protein>
    <recommendedName>
        <fullName evidence="2">Voltage-dependent L-type calcium channel subunit beta-1-4 N-terminal A domain-containing protein</fullName>
    </recommendedName>
</protein>
<sequence length="88" mass="10456">MNMLRRQTSNDSDNSSDLSLEDDREREITRQDLEERARQQLERAKKKELTFLVELFFKNYFSKAFAQNLPLVKLGTKNSSREQAKEQD</sequence>
<dbReference type="AlphaFoldDB" id="A0A0V1FWS5"/>
<feature type="region of interest" description="Disordered" evidence="1">
    <location>
        <begin position="1"/>
        <end position="31"/>
    </location>
</feature>
<dbReference type="Proteomes" id="UP000054995">
    <property type="component" value="Unassembled WGS sequence"/>
</dbReference>
<gene>
    <name evidence="3" type="ORF">T4D_5316</name>
</gene>
<evidence type="ECO:0000313" key="3">
    <source>
        <dbReference type="EMBL" id="KRY90484.1"/>
    </source>
</evidence>
<reference evidence="3 4" key="1">
    <citation type="submission" date="2015-01" db="EMBL/GenBank/DDBJ databases">
        <title>Evolution of Trichinella species and genotypes.</title>
        <authorList>
            <person name="Korhonen P.K."/>
            <person name="Edoardo P."/>
            <person name="Giuseppe L.R."/>
            <person name="Gasser R.B."/>
        </authorList>
    </citation>
    <scope>NUCLEOTIDE SEQUENCE [LARGE SCALE GENOMIC DNA]</scope>
    <source>
        <strain evidence="3">ISS470</strain>
    </source>
</reference>
<comment type="caution">
    <text evidence="3">The sequence shown here is derived from an EMBL/GenBank/DDBJ whole genome shotgun (WGS) entry which is preliminary data.</text>
</comment>
<name>A0A0V1FWS5_TRIPS</name>
<dbReference type="Gene3D" id="3.30.1310.30">
    <property type="match status" value="1"/>
</dbReference>